<proteinExistence type="predicted"/>
<dbReference type="EMBL" id="BOLY01000005">
    <property type="protein sequence ID" value="GIZ45086.1"/>
    <property type="molecule type" value="Genomic_DNA"/>
</dbReference>
<comment type="caution">
    <text evidence="1">The sequence shown here is derived from an EMBL/GenBank/DDBJ whole genome shotgun (WGS) entry which is preliminary data.</text>
</comment>
<evidence type="ECO:0000313" key="1">
    <source>
        <dbReference type="EMBL" id="GIZ45086.1"/>
    </source>
</evidence>
<dbReference type="GeneID" id="68293844"/>
<dbReference type="AlphaFoldDB" id="A0A9P3CLV4"/>
<evidence type="ECO:0000313" key="2">
    <source>
        <dbReference type="Proteomes" id="UP000825890"/>
    </source>
</evidence>
<sequence>MPSGLRKLYLRTWPISPPNLRFLLDRIISQGMVFEEFRAWDNVLSVYEAQSGAAPERLYIRYVGETEGPKRPINRQSEDNQRRDYGVMSAFLKTVEECLSDATRLDK</sequence>
<protein>
    <submittedName>
        <fullName evidence="1">Uncharacterized protein</fullName>
    </submittedName>
</protein>
<accession>A0A9P3CLV4</accession>
<dbReference type="RefSeq" id="XP_044659573.1">
    <property type="nucleotide sequence ID" value="XM_044803638.1"/>
</dbReference>
<keyword evidence="2" id="KW-1185">Reference proteome</keyword>
<gene>
    <name evidence="1" type="ORF">CKM354_000826900</name>
</gene>
<reference evidence="1 2" key="1">
    <citation type="submission" date="2021-01" db="EMBL/GenBank/DDBJ databases">
        <title>Cercospora kikuchii MAFF 305040 whole genome shotgun sequence.</title>
        <authorList>
            <person name="Kashiwa T."/>
            <person name="Suzuki T."/>
        </authorList>
    </citation>
    <scope>NUCLEOTIDE SEQUENCE [LARGE SCALE GENOMIC DNA]</scope>
    <source>
        <strain evidence="1 2">MAFF 305040</strain>
    </source>
</reference>
<dbReference type="OrthoDB" id="2269179at2759"/>
<name>A0A9P3CLV4_9PEZI</name>
<dbReference type="Proteomes" id="UP000825890">
    <property type="component" value="Unassembled WGS sequence"/>
</dbReference>
<organism evidence="1 2">
    <name type="scientific">Cercospora kikuchii</name>
    <dbReference type="NCBI Taxonomy" id="84275"/>
    <lineage>
        <taxon>Eukaryota</taxon>
        <taxon>Fungi</taxon>
        <taxon>Dikarya</taxon>
        <taxon>Ascomycota</taxon>
        <taxon>Pezizomycotina</taxon>
        <taxon>Dothideomycetes</taxon>
        <taxon>Dothideomycetidae</taxon>
        <taxon>Mycosphaerellales</taxon>
        <taxon>Mycosphaerellaceae</taxon>
        <taxon>Cercospora</taxon>
    </lineage>
</organism>